<dbReference type="AlphaFoldDB" id="A0A4Y8VGQ3"/>
<sequence>MPIDPDGALKARRLARLREELGYLINDDNHDSQSWRQGMLDGRILELKELEIFDQEDVDAFLDELTAALWAKKLAKDREQGN</sequence>
<dbReference type="EMBL" id="SPDQ01000015">
    <property type="protein sequence ID" value="TFH79921.1"/>
    <property type="molecule type" value="Genomic_DNA"/>
</dbReference>
<reference evidence="1 2" key="1">
    <citation type="submission" date="2019-03" db="EMBL/GenBank/DDBJ databases">
        <title>Draft genome sequence of humic substances-degrading Pseudomonas kribbensis CHA-19 from forest soil.</title>
        <authorList>
            <person name="Kim D."/>
        </authorList>
    </citation>
    <scope>NUCLEOTIDE SEQUENCE [LARGE SCALE GENOMIC DNA]</scope>
    <source>
        <strain evidence="1 2">CHA-19</strain>
    </source>
</reference>
<dbReference type="RefSeq" id="WP_134826920.1">
    <property type="nucleotide sequence ID" value="NZ_SPDQ01000015.1"/>
</dbReference>
<organism evidence="1 2">
    <name type="scientific">Pseudomonas kribbensis</name>
    <dbReference type="NCBI Taxonomy" id="1628086"/>
    <lineage>
        <taxon>Bacteria</taxon>
        <taxon>Pseudomonadati</taxon>
        <taxon>Pseudomonadota</taxon>
        <taxon>Gammaproteobacteria</taxon>
        <taxon>Pseudomonadales</taxon>
        <taxon>Pseudomonadaceae</taxon>
        <taxon>Pseudomonas</taxon>
    </lineage>
</organism>
<accession>A0A4Y8VGQ3</accession>
<name>A0A4Y8VGQ3_9PSED</name>
<dbReference type="Proteomes" id="UP000297555">
    <property type="component" value="Unassembled WGS sequence"/>
</dbReference>
<evidence type="ECO:0000313" key="2">
    <source>
        <dbReference type="Proteomes" id="UP000297555"/>
    </source>
</evidence>
<protein>
    <submittedName>
        <fullName evidence="1">Uncharacterized protein</fullName>
    </submittedName>
</protein>
<proteinExistence type="predicted"/>
<gene>
    <name evidence="1" type="ORF">E4J90_14695</name>
</gene>
<comment type="caution">
    <text evidence="1">The sequence shown here is derived from an EMBL/GenBank/DDBJ whole genome shotgun (WGS) entry which is preliminary data.</text>
</comment>
<evidence type="ECO:0000313" key="1">
    <source>
        <dbReference type="EMBL" id="TFH79921.1"/>
    </source>
</evidence>